<protein>
    <submittedName>
        <fullName evidence="2">Uncharacterized protein</fullName>
    </submittedName>
</protein>
<feature type="transmembrane region" description="Helical" evidence="1">
    <location>
        <begin position="39"/>
        <end position="59"/>
    </location>
</feature>
<evidence type="ECO:0000313" key="3">
    <source>
        <dbReference type="Proteomes" id="UP000310506"/>
    </source>
</evidence>
<dbReference type="Proteomes" id="UP000310506">
    <property type="component" value="Unassembled WGS sequence"/>
</dbReference>
<dbReference type="AlphaFoldDB" id="A0A4S3B6A0"/>
<dbReference type="RefSeq" id="WP_136137896.1">
    <property type="nucleotide sequence ID" value="NZ_SDGV01000038.1"/>
</dbReference>
<reference evidence="2 3" key="1">
    <citation type="submission" date="2019-01" db="EMBL/GenBank/DDBJ databases">
        <title>Vagococcus silagei sp. nov. isolated from brewer's grain.</title>
        <authorList>
            <person name="Guu J.-R."/>
        </authorList>
    </citation>
    <scope>NUCLEOTIDE SEQUENCE [LARGE SCALE GENOMIC DNA]</scope>
    <source>
        <strain evidence="2 3">2B-2</strain>
    </source>
</reference>
<comment type="caution">
    <text evidence="2">The sequence shown here is derived from an EMBL/GenBank/DDBJ whole genome shotgun (WGS) entry which is preliminary data.</text>
</comment>
<feature type="transmembrane region" description="Helical" evidence="1">
    <location>
        <begin position="65"/>
        <end position="87"/>
    </location>
</feature>
<keyword evidence="1" id="KW-1133">Transmembrane helix</keyword>
<evidence type="ECO:0000313" key="2">
    <source>
        <dbReference type="EMBL" id="THB60135.1"/>
    </source>
</evidence>
<keyword evidence="3" id="KW-1185">Reference proteome</keyword>
<sequence length="98" mass="10877">MDNILSISKTVIDIIVVLFTIGSLQNMKVNPEEKKNSTYVSMGLFVIATLVLYVGNVLLGQEQKASVGLLDAISIVSVIYLFAYQYFLKVKKSEKVTE</sequence>
<keyword evidence="1" id="KW-0472">Membrane</keyword>
<evidence type="ECO:0000256" key="1">
    <source>
        <dbReference type="SAM" id="Phobius"/>
    </source>
</evidence>
<keyword evidence="1" id="KW-0812">Transmembrane</keyword>
<feature type="transmembrane region" description="Helical" evidence="1">
    <location>
        <begin position="6"/>
        <end position="27"/>
    </location>
</feature>
<dbReference type="EMBL" id="SDGV01000038">
    <property type="protein sequence ID" value="THB60135.1"/>
    <property type="molecule type" value="Genomic_DNA"/>
</dbReference>
<name>A0A4S3B6A0_9ENTE</name>
<gene>
    <name evidence="2" type="ORF">ESZ54_12020</name>
</gene>
<proteinExistence type="predicted"/>
<accession>A0A4S3B6A0</accession>
<organism evidence="2 3">
    <name type="scientific">Vagococcus silagei</name>
    <dbReference type="NCBI Taxonomy" id="2508885"/>
    <lineage>
        <taxon>Bacteria</taxon>
        <taxon>Bacillati</taxon>
        <taxon>Bacillota</taxon>
        <taxon>Bacilli</taxon>
        <taxon>Lactobacillales</taxon>
        <taxon>Enterococcaceae</taxon>
        <taxon>Vagococcus</taxon>
    </lineage>
</organism>